<dbReference type="Gene3D" id="2.60.40.10">
    <property type="entry name" value="Immunoglobulins"/>
    <property type="match status" value="1"/>
</dbReference>
<evidence type="ECO:0000256" key="5">
    <source>
        <dbReference type="ARBA" id="ARBA00023242"/>
    </source>
</evidence>
<organism evidence="8">
    <name type="scientific">Noccaea caerulescens</name>
    <name type="common">Alpine penny-cress</name>
    <name type="synonym">Thlaspi caerulescens</name>
    <dbReference type="NCBI Taxonomy" id="107243"/>
    <lineage>
        <taxon>Eukaryota</taxon>
        <taxon>Viridiplantae</taxon>
        <taxon>Streptophyta</taxon>
        <taxon>Embryophyta</taxon>
        <taxon>Tracheophyta</taxon>
        <taxon>Spermatophyta</taxon>
        <taxon>Magnoliopsida</taxon>
        <taxon>eudicotyledons</taxon>
        <taxon>Gunneridae</taxon>
        <taxon>Pentapetalae</taxon>
        <taxon>rosids</taxon>
        <taxon>malvids</taxon>
        <taxon>Brassicales</taxon>
        <taxon>Brassicaceae</taxon>
        <taxon>Coluteocarpeae</taxon>
        <taxon>Noccaea</taxon>
    </lineage>
</organism>
<dbReference type="SUPFAM" id="SSF49265">
    <property type="entry name" value="Fibronectin type III"/>
    <property type="match status" value="1"/>
</dbReference>
<dbReference type="EMBL" id="GEVI01011686">
    <property type="protein sequence ID" value="JAU20634.1"/>
    <property type="molecule type" value="Transcribed_RNA"/>
</dbReference>
<keyword evidence="2" id="KW-0479">Metal-binding</keyword>
<evidence type="ECO:0000256" key="6">
    <source>
        <dbReference type="SAM" id="MobiDB-lite"/>
    </source>
</evidence>
<dbReference type="PANTHER" id="PTHR46286:SF9">
    <property type="entry name" value="VIN3-LIKE PROTEIN 3"/>
    <property type="match status" value="1"/>
</dbReference>
<evidence type="ECO:0000256" key="4">
    <source>
        <dbReference type="ARBA" id="ARBA00022833"/>
    </source>
</evidence>
<evidence type="ECO:0000259" key="7">
    <source>
        <dbReference type="PROSITE" id="PS50853"/>
    </source>
</evidence>
<dbReference type="CDD" id="cd15521">
    <property type="entry name" value="PHD_VIN3_plant"/>
    <property type="match status" value="1"/>
</dbReference>
<dbReference type="GO" id="GO:0008270">
    <property type="term" value="F:zinc ion binding"/>
    <property type="evidence" value="ECO:0007669"/>
    <property type="project" value="UniProtKB-KW"/>
</dbReference>
<dbReference type="InterPro" id="IPR056990">
    <property type="entry name" value="VIN3-like_C"/>
</dbReference>
<dbReference type="InterPro" id="IPR044514">
    <property type="entry name" value="VIN3-like"/>
</dbReference>
<dbReference type="InterPro" id="IPR013783">
    <property type="entry name" value="Ig-like_fold"/>
</dbReference>
<sequence>MDSSPGGSSMERSKMSVAEKRQLVHDLSKDLESASKALQDWTFKEIVEILSAETGRETKYKSKAKIINILLKTVREKKDLSPTDENSGEREDKKRVSSSSTMINSKRRRKNANPSRYVARTSLNDSANTKGKDTIYCKNLACRAILRLEDLFCKRCSCCVCYIFDDNKDPSLWLTCNSDPPFAGESCGFSCHLDCAFKNEKSGLKEDKPSSDDVDGCFYCVSCGKTNSLLECWKKQLTIAEETRSVDVLCRRLHLAKKLLKGTKKYRQVSEAVEEAVKSLQTEPCGPLKGNVNRFTDLPSAMRRGNVNRLQNAQKVKNLCSSALKSLQDTPLHDLLALPSKMKGSTKIIFEDVHATSLTLILGSQEESSSPGNVIHHSIWHRKVSEKDYPKDLTCALVSPNTRFVVSGLSPETEYCFKVVSFSGTRESSVDETKVSTRKTHQEEEEKEATLSTEAEEKHHQDKPEKKKAVNGEKSASCGSFGLEQCVNIIRQLEGSGYVDKNFRQKFLTWYSLRATAQETNVVKTFVDIFKDDSVALAEQLVDTFSDCISRKRSANANGGGGGGSGASAGFCMKPRH</sequence>
<accession>A0A1J3DKY8</accession>
<keyword evidence="3" id="KW-0863">Zinc-finger</keyword>
<dbReference type="PROSITE" id="PS50853">
    <property type="entry name" value="FN3"/>
    <property type="match status" value="1"/>
</dbReference>
<dbReference type="AlphaFoldDB" id="A0A1J3DKY8"/>
<protein>
    <submittedName>
        <fullName evidence="8">VIN3-like protein 3</fullName>
    </submittedName>
</protein>
<evidence type="ECO:0000256" key="2">
    <source>
        <dbReference type="ARBA" id="ARBA00022723"/>
    </source>
</evidence>
<feature type="compositionally biased region" description="Basic and acidic residues" evidence="6">
    <location>
        <begin position="430"/>
        <end position="444"/>
    </location>
</feature>
<evidence type="ECO:0000313" key="8">
    <source>
        <dbReference type="EMBL" id="JAU20634.1"/>
    </source>
</evidence>
<dbReference type="Pfam" id="PF23380">
    <property type="entry name" value="VIN3_C"/>
    <property type="match status" value="1"/>
</dbReference>
<dbReference type="Pfam" id="PF07227">
    <property type="entry name" value="PHD_Oberon"/>
    <property type="match status" value="1"/>
</dbReference>
<feature type="compositionally biased region" description="Basic and acidic residues" evidence="6">
    <location>
        <begin position="78"/>
        <end position="95"/>
    </location>
</feature>
<dbReference type="GO" id="GO:0040029">
    <property type="term" value="P:epigenetic regulation of gene expression"/>
    <property type="evidence" value="ECO:0007669"/>
    <property type="project" value="InterPro"/>
</dbReference>
<dbReference type="InterPro" id="IPR058585">
    <property type="entry name" value="Fn3_VIN3"/>
</dbReference>
<feature type="region of interest" description="Disordered" evidence="6">
    <location>
        <begin position="78"/>
        <end position="123"/>
    </location>
</feature>
<feature type="domain" description="Fibronectin type-III" evidence="7">
    <location>
        <begin position="344"/>
        <end position="443"/>
    </location>
</feature>
<dbReference type="Pfam" id="PF23376">
    <property type="entry name" value="Fn3_VIN3"/>
    <property type="match status" value="1"/>
</dbReference>
<evidence type="ECO:0000256" key="3">
    <source>
        <dbReference type="ARBA" id="ARBA00022771"/>
    </source>
</evidence>
<dbReference type="PANTHER" id="PTHR46286">
    <property type="entry name" value="VIN3-LIKE PROTEIN 2-RELATED"/>
    <property type="match status" value="1"/>
</dbReference>
<keyword evidence="4" id="KW-0862">Zinc</keyword>
<reference evidence="8" key="1">
    <citation type="submission" date="2016-07" db="EMBL/GenBank/DDBJ databases">
        <title>De novo transcriptome assembly of four accessions of the metal hyperaccumulator plant Noccaea caerulescens.</title>
        <authorList>
            <person name="Blande D."/>
            <person name="Halimaa P."/>
            <person name="Tervahauta A.I."/>
            <person name="Aarts M.G."/>
            <person name="Karenlampi S.O."/>
        </authorList>
    </citation>
    <scope>NUCLEOTIDE SEQUENCE</scope>
</reference>
<feature type="compositionally biased region" description="Basic and acidic residues" evidence="6">
    <location>
        <begin position="455"/>
        <end position="471"/>
    </location>
</feature>
<proteinExistence type="predicted"/>
<dbReference type="InterPro" id="IPR032881">
    <property type="entry name" value="Oberon-like_PHD"/>
</dbReference>
<comment type="subcellular location">
    <subcellularLocation>
        <location evidence="1">Nucleus</location>
    </subcellularLocation>
</comment>
<dbReference type="GO" id="GO:0005634">
    <property type="term" value="C:nucleus"/>
    <property type="evidence" value="ECO:0007669"/>
    <property type="project" value="UniProtKB-SubCell"/>
</dbReference>
<dbReference type="GO" id="GO:0010048">
    <property type="term" value="P:vernalization response"/>
    <property type="evidence" value="ECO:0007669"/>
    <property type="project" value="InterPro"/>
</dbReference>
<dbReference type="InterPro" id="IPR036116">
    <property type="entry name" value="FN3_sf"/>
</dbReference>
<dbReference type="InterPro" id="IPR003961">
    <property type="entry name" value="FN3_dom"/>
</dbReference>
<dbReference type="CDD" id="cd00063">
    <property type="entry name" value="FN3"/>
    <property type="match status" value="1"/>
</dbReference>
<keyword evidence="5" id="KW-0539">Nucleus</keyword>
<name>A0A1J3DKY8_NOCCA</name>
<gene>
    <name evidence="8" type="ORF">GA_TR4469_c0_g1_i1_g.15182</name>
</gene>
<evidence type="ECO:0000256" key="1">
    <source>
        <dbReference type="ARBA" id="ARBA00004123"/>
    </source>
</evidence>
<feature type="region of interest" description="Disordered" evidence="6">
    <location>
        <begin position="430"/>
        <end position="473"/>
    </location>
</feature>